<protein>
    <submittedName>
        <fullName evidence="1">Uncharacterized protein</fullName>
    </submittedName>
</protein>
<sequence>MAFTCESQGHANVIIFYQCGNFFNLSIQKAASVQRSSYPLDFSDDFSISGKSAETVELFSSPRLARTEVADFCVELPEPTSSRVYPRTRTLLCYLITGIG</sequence>
<organism evidence="1 2">
    <name type="scientific">Plakobranchus ocellatus</name>
    <dbReference type="NCBI Taxonomy" id="259542"/>
    <lineage>
        <taxon>Eukaryota</taxon>
        <taxon>Metazoa</taxon>
        <taxon>Spiralia</taxon>
        <taxon>Lophotrochozoa</taxon>
        <taxon>Mollusca</taxon>
        <taxon>Gastropoda</taxon>
        <taxon>Heterobranchia</taxon>
        <taxon>Euthyneura</taxon>
        <taxon>Panpulmonata</taxon>
        <taxon>Sacoglossa</taxon>
        <taxon>Placobranchoidea</taxon>
        <taxon>Plakobranchidae</taxon>
        <taxon>Plakobranchus</taxon>
    </lineage>
</organism>
<reference evidence="1 2" key="1">
    <citation type="journal article" date="2021" name="Elife">
        <title>Chloroplast acquisition without the gene transfer in kleptoplastic sea slugs, Plakobranchus ocellatus.</title>
        <authorList>
            <person name="Maeda T."/>
            <person name="Takahashi S."/>
            <person name="Yoshida T."/>
            <person name="Shimamura S."/>
            <person name="Takaki Y."/>
            <person name="Nagai Y."/>
            <person name="Toyoda A."/>
            <person name="Suzuki Y."/>
            <person name="Arimoto A."/>
            <person name="Ishii H."/>
            <person name="Satoh N."/>
            <person name="Nishiyama T."/>
            <person name="Hasebe M."/>
            <person name="Maruyama T."/>
            <person name="Minagawa J."/>
            <person name="Obokata J."/>
            <person name="Shigenobu S."/>
        </authorList>
    </citation>
    <scope>NUCLEOTIDE SEQUENCE [LARGE SCALE GENOMIC DNA]</scope>
</reference>
<evidence type="ECO:0000313" key="1">
    <source>
        <dbReference type="EMBL" id="GFN83529.1"/>
    </source>
</evidence>
<accession>A0AAV3YM03</accession>
<dbReference type="AlphaFoldDB" id="A0AAV3YM03"/>
<gene>
    <name evidence="1" type="ORF">PoB_001003500</name>
</gene>
<dbReference type="EMBL" id="BLXT01001203">
    <property type="protein sequence ID" value="GFN83529.1"/>
    <property type="molecule type" value="Genomic_DNA"/>
</dbReference>
<proteinExistence type="predicted"/>
<evidence type="ECO:0000313" key="2">
    <source>
        <dbReference type="Proteomes" id="UP000735302"/>
    </source>
</evidence>
<keyword evidence="2" id="KW-1185">Reference proteome</keyword>
<name>A0AAV3YM03_9GAST</name>
<comment type="caution">
    <text evidence="1">The sequence shown here is derived from an EMBL/GenBank/DDBJ whole genome shotgun (WGS) entry which is preliminary data.</text>
</comment>
<dbReference type="Proteomes" id="UP000735302">
    <property type="component" value="Unassembled WGS sequence"/>
</dbReference>